<sequence length="175" mass="19171">MRVVWLFGIVWAILVPSSSALQCHTCSGSECKRDPSEQATVSCDQLIQVQGEKFYCGTGFTGDSEEIFTKLCFSRVPGEDGCTADGDAIPDAGRSCFCSEDFCNGSADLRVVFGLLFSGLLSLVALDILRATAGHPRWMIREPLDIRLEHLAALHPNAEHPLDELLKPSRVVRQE</sequence>
<dbReference type="EMBL" id="CAJPEV010002874">
    <property type="protein sequence ID" value="CAG0898302.1"/>
    <property type="molecule type" value="Genomic_DNA"/>
</dbReference>
<evidence type="ECO:0008006" key="4">
    <source>
        <dbReference type="Google" id="ProtNLM"/>
    </source>
</evidence>
<dbReference type="Proteomes" id="UP000677054">
    <property type="component" value="Unassembled WGS sequence"/>
</dbReference>
<protein>
    <recommendedName>
        <fullName evidence="4">Protein sleepless</fullName>
    </recommendedName>
</protein>
<organism evidence="2">
    <name type="scientific">Darwinula stevensoni</name>
    <dbReference type="NCBI Taxonomy" id="69355"/>
    <lineage>
        <taxon>Eukaryota</taxon>
        <taxon>Metazoa</taxon>
        <taxon>Ecdysozoa</taxon>
        <taxon>Arthropoda</taxon>
        <taxon>Crustacea</taxon>
        <taxon>Oligostraca</taxon>
        <taxon>Ostracoda</taxon>
        <taxon>Podocopa</taxon>
        <taxon>Podocopida</taxon>
        <taxon>Darwinulocopina</taxon>
        <taxon>Darwinuloidea</taxon>
        <taxon>Darwinulidae</taxon>
        <taxon>Darwinula</taxon>
    </lineage>
</organism>
<reference evidence="2" key="1">
    <citation type="submission" date="2020-11" db="EMBL/GenBank/DDBJ databases">
        <authorList>
            <person name="Tran Van P."/>
        </authorList>
    </citation>
    <scope>NUCLEOTIDE SEQUENCE</scope>
</reference>
<feature type="signal peptide" evidence="1">
    <location>
        <begin position="1"/>
        <end position="20"/>
    </location>
</feature>
<evidence type="ECO:0000313" key="2">
    <source>
        <dbReference type="EMBL" id="CAD7250471.1"/>
    </source>
</evidence>
<accession>A0A7R9AAS5</accession>
<dbReference type="EMBL" id="LR902391">
    <property type="protein sequence ID" value="CAD7250471.1"/>
    <property type="molecule type" value="Genomic_DNA"/>
</dbReference>
<keyword evidence="3" id="KW-1185">Reference proteome</keyword>
<name>A0A7R9AAS5_9CRUS</name>
<evidence type="ECO:0000256" key="1">
    <source>
        <dbReference type="SAM" id="SignalP"/>
    </source>
</evidence>
<proteinExistence type="predicted"/>
<keyword evidence="1" id="KW-0732">Signal</keyword>
<gene>
    <name evidence="2" type="ORF">DSTB1V02_LOCUS10244</name>
</gene>
<evidence type="ECO:0000313" key="3">
    <source>
        <dbReference type="Proteomes" id="UP000677054"/>
    </source>
</evidence>
<feature type="chain" id="PRO_5036402821" description="Protein sleepless" evidence="1">
    <location>
        <begin position="21"/>
        <end position="175"/>
    </location>
</feature>
<dbReference type="AlphaFoldDB" id="A0A7R9AAS5"/>